<evidence type="ECO:0008006" key="2">
    <source>
        <dbReference type="Google" id="ProtNLM"/>
    </source>
</evidence>
<dbReference type="Gene3D" id="3.40.109.10">
    <property type="entry name" value="NADH Oxidase"/>
    <property type="match status" value="2"/>
</dbReference>
<dbReference type="PANTHER" id="PTHR42741:SF3">
    <property type="entry name" value="NITROREDUCTASE FAMILY PROTEIN"/>
    <property type="match status" value="1"/>
</dbReference>
<gene>
    <name evidence="1" type="ORF">HELGO_WM32979</name>
</gene>
<dbReference type="InterPro" id="IPR000415">
    <property type="entry name" value="Nitroreductase-like"/>
</dbReference>
<organism evidence="1">
    <name type="scientific">uncultured Sulfurovum sp</name>
    <dbReference type="NCBI Taxonomy" id="269237"/>
    <lineage>
        <taxon>Bacteria</taxon>
        <taxon>Pseudomonadati</taxon>
        <taxon>Campylobacterota</taxon>
        <taxon>Epsilonproteobacteria</taxon>
        <taxon>Campylobacterales</taxon>
        <taxon>Sulfurovaceae</taxon>
        <taxon>Sulfurovum</taxon>
        <taxon>environmental samples</taxon>
    </lineage>
</organism>
<proteinExistence type="predicted"/>
<protein>
    <recommendedName>
        <fullName evidence="2">Nitroreductase domain-containing protein</fullName>
    </recommendedName>
</protein>
<evidence type="ECO:0000313" key="1">
    <source>
        <dbReference type="EMBL" id="CAA6801148.1"/>
    </source>
</evidence>
<dbReference type="CDD" id="cd02142">
    <property type="entry name" value="McbC_SagB-like_oxidoreductase"/>
    <property type="match status" value="1"/>
</dbReference>
<name>A0A6S6SE85_9BACT</name>
<dbReference type="EMBL" id="CACVAR010000082">
    <property type="protein sequence ID" value="CAA6801148.1"/>
    <property type="molecule type" value="Genomic_DNA"/>
</dbReference>
<dbReference type="PANTHER" id="PTHR42741">
    <property type="entry name" value="NITROREDUCTASE FAMILY PROTEIN"/>
    <property type="match status" value="1"/>
</dbReference>
<accession>A0A6S6SE85</accession>
<dbReference type="GO" id="GO:0016491">
    <property type="term" value="F:oxidoreductase activity"/>
    <property type="evidence" value="ECO:0007669"/>
    <property type="project" value="InterPro"/>
</dbReference>
<dbReference type="AlphaFoldDB" id="A0A6S6SE85"/>
<sequence length="429" mass="48973">MYWYHKETKHSYYSVRSNPNQMDWALQPSTYKNYPDSFKKTELDKNNPWHGVIYYTASISTKKYYPHGTHRYLRVNPSAGALYPNELYFQARGVEGFDDGIYHYEVASNRAVLLHVLEGSEGIEPYMGYETAMKGLLFLVSAVYYRSSWKYRNRAFRYCLLDAGHVLGSIEHAALLVPHSTSMKYDIERKKLNKLFGFSHASSAGREVFLSGASVATPLVEKVEAVQFELAYAEGSGTFEENEMMELAYKQTSYLLEKQPQHEKANLYYEKTRLKESIVARRSQRGFEGQAITKLHYTRIMEALTEPIPSDCDEEVELFVVLNRVQNMPIGLYHNGQLLKNADFSQKAGYLCLEQYSLGTQGAMTFFLLSTAKNYQALYQKAGIIGQRLYAVTSYLNIGCSGIGAYYDDEVNAFVEQEGMVLYALAIGR</sequence>
<reference evidence="1" key="1">
    <citation type="submission" date="2020-01" db="EMBL/GenBank/DDBJ databases">
        <authorList>
            <person name="Meier V. D."/>
            <person name="Meier V D."/>
        </authorList>
    </citation>
    <scope>NUCLEOTIDE SEQUENCE</scope>
    <source>
        <strain evidence="1">HLG_WM_MAG_03</strain>
    </source>
</reference>